<dbReference type="GO" id="GO:0032259">
    <property type="term" value="P:methylation"/>
    <property type="evidence" value="ECO:0007669"/>
    <property type="project" value="UniProtKB-KW"/>
</dbReference>
<organism evidence="2 3">
    <name type="scientific">Natronococcus occultus SP4</name>
    <dbReference type="NCBI Taxonomy" id="694430"/>
    <lineage>
        <taxon>Archaea</taxon>
        <taxon>Methanobacteriati</taxon>
        <taxon>Methanobacteriota</taxon>
        <taxon>Stenosarchaea group</taxon>
        <taxon>Halobacteria</taxon>
        <taxon>Halobacteriales</taxon>
        <taxon>Natrialbaceae</taxon>
        <taxon>Natronococcus</taxon>
    </lineage>
</organism>
<dbReference type="InterPro" id="IPR052514">
    <property type="entry name" value="SAM-dependent_MTase"/>
</dbReference>
<dbReference type="eggNOG" id="arCOG01402">
    <property type="taxonomic scope" value="Archaea"/>
</dbReference>
<dbReference type="GeneID" id="14403021"/>
<dbReference type="NCBIfam" id="TIGR01444">
    <property type="entry name" value="fkbM_fam"/>
    <property type="match status" value="1"/>
</dbReference>
<evidence type="ECO:0000313" key="3">
    <source>
        <dbReference type="Proteomes" id="UP000010878"/>
    </source>
</evidence>
<dbReference type="Proteomes" id="UP000010878">
    <property type="component" value="Chromosome"/>
</dbReference>
<keyword evidence="2" id="KW-0489">Methyltransferase</keyword>
<reference evidence="2 3" key="1">
    <citation type="submission" date="2012-11" db="EMBL/GenBank/DDBJ databases">
        <title>FINISHED of Natronococcus occultus SP4, DSM 3396.</title>
        <authorList>
            <consortium name="DOE Joint Genome Institute"/>
            <person name="Eisen J."/>
            <person name="Huntemann M."/>
            <person name="Wei C.-L."/>
            <person name="Han J."/>
            <person name="Detter J.C."/>
            <person name="Han C."/>
            <person name="Tapia R."/>
            <person name="Chen A."/>
            <person name="Kyrpides N."/>
            <person name="Mavromatis K."/>
            <person name="Markowitz V."/>
            <person name="Szeto E."/>
            <person name="Ivanova N."/>
            <person name="Mikhailova N."/>
            <person name="Ovchinnikova G."/>
            <person name="Pagani I."/>
            <person name="Pati A."/>
            <person name="Goodwin L."/>
            <person name="Nordberg H.P."/>
            <person name="Cantor M.N."/>
            <person name="Hua S.X."/>
            <person name="Woyke T."/>
            <person name="Eisen J."/>
            <person name="Klenk H.-P."/>
            <person name="Klenk H.-P."/>
        </authorList>
    </citation>
    <scope>NUCLEOTIDE SEQUENCE [LARGE SCALE GENOMIC DNA]</scope>
    <source>
        <strain evidence="2 3">SP4</strain>
    </source>
</reference>
<dbReference type="GO" id="GO:0008168">
    <property type="term" value="F:methyltransferase activity"/>
    <property type="evidence" value="ECO:0007669"/>
    <property type="project" value="UniProtKB-KW"/>
</dbReference>
<proteinExistence type="predicted"/>
<dbReference type="HOGENOM" id="CLU_081183_0_0_2"/>
<dbReference type="AlphaFoldDB" id="L0K2T7"/>
<dbReference type="PANTHER" id="PTHR34203:SF15">
    <property type="entry name" value="SLL1173 PROTEIN"/>
    <property type="match status" value="1"/>
</dbReference>
<dbReference type="RefSeq" id="WP_015323061.1">
    <property type="nucleotide sequence ID" value="NC_019974.1"/>
</dbReference>
<keyword evidence="2" id="KW-0808">Transferase</keyword>
<dbReference type="EMBL" id="CP003929">
    <property type="protein sequence ID" value="AGB39627.1"/>
    <property type="molecule type" value="Genomic_DNA"/>
</dbReference>
<dbReference type="InterPro" id="IPR029063">
    <property type="entry name" value="SAM-dependent_MTases_sf"/>
</dbReference>
<feature type="domain" description="Methyltransferase FkbM" evidence="1">
    <location>
        <begin position="83"/>
        <end position="247"/>
    </location>
</feature>
<dbReference type="Pfam" id="PF05050">
    <property type="entry name" value="Methyltransf_21"/>
    <property type="match status" value="1"/>
</dbReference>
<evidence type="ECO:0000259" key="1">
    <source>
        <dbReference type="Pfam" id="PF05050"/>
    </source>
</evidence>
<name>L0K2T7_9EURY</name>
<dbReference type="Gene3D" id="3.40.50.150">
    <property type="entry name" value="Vaccinia Virus protein VP39"/>
    <property type="match status" value="1"/>
</dbReference>
<dbReference type="KEGG" id="nou:Natoc_3929"/>
<evidence type="ECO:0000313" key="2">
    <source>
        <dbReference type="EMBL" id="AGB39627.1"/>
    </source>
</evidence>
<dbReference type="PANTHER" id="PTHR34203">
    <property type="entry name" value="METHYLTRANSFERASE, FKBM FAMILY PROTEIN"/>
    <property type="match status" value="1"/>
</dbReference>
<accession>L0K2T7</accession>
<sequence>MTDVRERLEGSVLESRAFRALRGVGYGAYYRLAALNYDRELVVRPNRTPAGTFRCYEPLNRHGDDRMLAELEACCGPSAVVYDVGANVGIYALALATGAPDRRIVAFEPAPRTAARFGANVRLNGLGDRIELRRCGVGDGSGERPFYVSTYPELSAFDRDGATRWEASVADVRSVPVRRLDELAAALPAPDAIKIDAEGAAPAVISGAADVLEREEPTVLVEIHADGLGDDVPAETRTALRDVGYRIDEREGYWRCEPGAD</sequence>
<keyword evidence="3" id="KW-1185">Reference proteome</keyword>
<dbReference type="STRING" id="694430.Natoc_3929"/>
<protein>
    <submittedName>
        <fullName evidence="2">Methyltransferase, FkbM family</fullName>
    </submittedName>
</protein>
<dbReference type="SUPFAM" id="SSF53335">
    <property type="entry name" value="S-adenosyl-L-methionine-dependent methyltransferases"/>
    <property type="match status" value="1"/>
</dbReference>
<dbReference type="InterPro" id="IPR006342">
    <property type="entry name" value="FkbM_mtfrase"/>
</dbReference>
<gene>
    <name evidence="2" type="ORF">Natoc_3929</name>
</gene>